<protein>
    <submittedName>
        <fullName evidence="2">Peptidase family S41</fullName>
    </submittedName>
</protein>
<proteinExistence type="predicted"/>
<dbReference type="Pfam" id="PF03572">
    <property type="entry name" value="Peptidase_S41"/>
    <property type="match status" value="1"/>
</dbReference>
<dbReference type="PANTHER" id="PTHR32060">
    <property type="entry name" value="TAIL-SPECIFIC PROTEASE"/>
    <property type="match status" value="1"/>
</dbReference>
<gene>
    <name evidence="2" type="ORF">SAMN05216557_101594</name>
</gene>
<organism evidence="2 3">
    <name type="scientific">Sphingomonas carotinifaciens</name>
    <dbReference type="NCBI Taxonomy" id="1166323"/>
    <lineage>
        <taxon>Bacteria</taxon>
        <taxon>Pseudomonadati</taxon>
        <taxon>Pseudomonadota</taxon>
        <taxon>Alphaproteobacteria</taxon>
        <taxon>Sphingomonadales</taxon>
        <taxon>Sphingomonadaceae</taxon>
        <taxon>Sphingomonas</taxon>
    </lineage>
</organism>
<accession>A0A1G7FX74</accession>
<name>A0A1G7FX74_9SPHN</name>
<dbReference type="GO" id="GO:0006508">
    <property type="term" value="P:proteolysis"/>
    <property type="evidence" value="ECO:0007669"/>
    <property type="project" value="InterPro"/>
</dbReference>
<keyword evidence="3" id="KW-1185">Reference proteome</keyword>
<dbReference type="Proteomes" id="UP000323502">
    <property type="component" value="Unassembled WGS sequence"/>
</dbReference>
<dbReference type="InterPro" id="IPR029045">
    <property type="entry name" value="ClpP/crotonase-like_dom_sf"/>
</dbReference>
<dbReference type="Gene3D" id="3.30.750.170">
    <property type="match status" value="1"/>
</dbReference>
<feature type="domain" description="Tail specific protease" evidence="1">
    <location>
        <begin position="201"/>
        <end position="411"/>
    </location>
</feature>
<evidence type="ECO:0000259" key="1">
    <source>
        <dbReference type="SMART" id="SM00245"/>
    </source>
</evidence>
<dbReference type="AlphaFoldDB" id="A0A1G7FX74"/>
<dbReference type="Gene3D" id="2.30.42.10">
    <property type="match status" value="1"/>
</dbReference>
<reference evidence="2 3" key="1">
    <citation type="submission" date="2016-10" db="EMBL/GenBank/DDBJ databases">
        <authorList>
            <person name="Varghese N."/>
            <person name="Submissions S."/>
        </authorList>
    </citation>
    <scope>NUCLEOTIDE SEQUENCE [LARGE SCALE GENOMIC DNA]</scope>
    <source>
        <strain evidence="2 3">S7-754</strain>
    </source>
</reference>
<evidence type="ECO:0000313" key="2">
    <source>
        <dbReference type="EMBL" id="SDE80460.1"/>
    </source>
</evidence>
<dbReference type="SMART" id="SM00245">
    <property type="entry name" value="TSPc"/>
    <property type="match status" value="1"/>
</dbReference>
<dbReference type="GO" id="GO:0008236">
    <property type="term" value="F:serine-type peptidase activity"/>
    <property type="evidence" value="ECO:0007669"/>
    <property type="project" value="InterPro"/>
</dbReference>
<sequence length="476" mass="50288">MKFRKSGAAITIAAMLSACGGDDGGSGAGTSAGGTATGTTVNGCSLAARQEWAAQQLREWYLFPETLPANLNSGAYTTIDDYIDALTATARSQSKDRYFTHITSIREENAYYESGASAGFGLRFTLDASRTRLMIAEAFEGGPGLAAGIDRGAELVGIGTTTGNVRSIQDIVTANRQTGLEDALGPDTAGTTRVLRIAANGTTRDISVTKANFALQPVSPRYGTQIINDEGRRVGYLNLRTFINTADPQLRAAFATFKQQGVTDVVIDLRYNGGGLIDTAELFSDLLGGARQSSEVQSYTSFRPDKASRNTTRLFQPQPESIAPTRIAFIGTGGTASASELVINAAIPYFRANAALIGTNTYGKPVGQIALDRAECDDRLRVVALATQNADRQGEYYTGLAGFVKASCQAGDDLSRPLGDPQEASVRAALDFLAGRTCTPINTSGNAAARSLPASSYRLLTPTRPTAPQREVPGLF</sequence>
<evidence type="ECO:0000313" key="3">
    <source>
        <dbReference type="Proteomes" id="UP000323502"/>
    </source>
</evidence>
<dbReference type="CDD" id="cd07561">
    <property type="entry name" value="Peptidase_S41_CPP_like"/>
    <property type="match status" value="1"/>
</dbReference>
<dbReference type="RefSeq" id="WP_174236581.1">
    <property type="nucleotide sequence ID" value="NZ_FNBI01000001.1"/>
</dbReference>
<dbReference type="EMBL" id="FNBI01000001">
    <property type="protein sequence ID" value="SDE80460.1"/>
    <property type="molecule type" value="Genomic_DNA"/>
</dbReference>
<dbReference type="GO" id="GO:0030288">
    <property type="term" value="C:outer membrane-bounded periplasmic space"/>
    <property type="evidence" value="ECO:0007669"/>
    <property type="project" value="TreeGrafter"/>
</dbReference>
<dbReference type="Gene3D" id="3.90.226.10">
    <property type="entry name" value="2-enoyl-CoA Hydratase, Chain A, domain 1"/>
    <property type="match status" value="1"/>
</dbReference>
<dbReference type="InterPro" id="IPR036034">
    <property type="entry name" value="PDZ_sf"/>
</dbReference>
<dbReference type="GO" id="GO:0004175">
    <property type="term" value="F:endopeptidase activity"/>
    <property type="evidence" value="ECO:0007669"/>
    <property type="project" value="TreeGrafter"/>
</dbReference>
<dbReference type="PANTHER" id="PTHR32060:SF30">
    <property type="entry name" value="CARBOXY-TERMINAL PROCESSING PROTEASE CTPA"/>
    <property type="match status" value="1"/>
</dbReference>
<dbReference type="SUPFAM" id="SSF52096">
    <property type="entry name" value="ClpP/crotonase"/>
    <property type="match status" value="1"/>
</dbReference>
<dbReference type="GO" id="GO:0007165">
    <property type="term" value="P:signal transduction"/>
    <property type="evidence" value="ECO:0007669"/>
    <property type="project" value="TreeGrafter"/>
</dbReference>
<dbReference type="InterPro" id="IPR005151">
    <property type="entry name" value="Tail-specific_protease"/>
</dbReference>
<dbReference type="PROSITE" id="PS51257">
    <property type="entry name" value="PROKAR_LIPOPROTEIN"/>
    <property type="match status" value="1"/>
</dbReference>